<keyword evidence="3" id="KW-1185">Reference proteome</keyword>
<name>A0A1W0A2H1_9STRA</name>
<dbReference type="EMBL" id="JNBS01000608">
    <property type="protein sequence ID" value="OQS04474.1"/>
    <property type="molecule type" value="Genomic_DNA"/>
</dbReference>
<organism evidence="2 3">
    <name type="scientific">Thraustotheca clavata</name>
    <dbReference type="NCBI Taxonomy" id="74557"/>
    <lineage>
        <taxon>Eukaryota</taxon>
        <taxon>Sar</taxon>
        <taxon>Stramenopiles</taxon>
        <taxon>Oomycota</taxon>
        <taxon>Saprolegniomycetes</taxon>
        <taxon>Saprolegniales</taxon>
        <taxon>Achlyaceae</taxon>
        <taxon>Thraustotheca</taxon>
    </lineage>
</organism>
<keyword evidence="1" id="KW-0040">ANK repeat</keyword>
<proteinExistence type="predicted"/>
<dbReference type="PROSITE" id="PS50088">
    <property type="entry name" value="ANK_REPEAT"/>
    <property type="match status" value="1"/>
</dbReference>
<comment type="caution">
    <text evidence="2">The sequence shown here is derived from an EMBL/GenBank/DDBJ whole genome shotgun (WGS) entry which is preliminary data.</text>
</comment>
<accession>A0A1W0A2H1</accession>
<feature type="repeat" description="ANK" evidence="1">
    <location>
        <begin position="43"/>
        <end position="75"/>
    </location>
</feature>
<dbReference type="Pfam" id="PF00023">
    <property type="entry name" value="Ank"/>
    <property type="match status" value="1"/>
</dbReference>
<gene>
    <name evidence="2" type="ORF">THRCLA_20873</name>
</gene>
<reference evidence="2 3" key="1">
    <citation type="journal article" date="2014" name="Genome Biol. Evol.">
        <title>The secreted proteins of Achlya hypogyna and Thraustotheca clavata identify the ancestral oomycete secretome and reveal gene acquisitions by horizontal gene transfer.</title>
        <authorList>
            <person name="Misner I."/>
            <person name="Blouin N."/>
            <person name="Leonard G."/>
            <person name="Richards T.A."/>
            <person name="Lane C.E."/>
        </authorList>
    </citation>
    <scope>NUCLEOTIDE SEQUENCE [LARGE SCALE GENOMIC DNA]</scope>
    <source>
        <strain evidence="2 3">ATCC 34112</strain>
    </source>
</reference>
<dbReference type="AlphaFoldDB" id="A0A1W0A2H1"/>
<evidence type="ECO:0000313" key="3">
    <source>
        <dbReference type="Proteomes" id="UP000243217"/>
    </source>
</evidence>
<sequence>MLLNYYWMLVHHLIQKIRQIRRVLCELRVEESQKQETPLHIAYEFTPIHYAASYGLVKVINMLTEAGGNVNAENKKKAGHHSMKVF</sequence>
<dbReference type="SUPFAM" id="SSF48403">
    <property type="entry name" value="Ankyrin repeat"/>
    <property type="match status" value="1"/>
</dbReference>
<protein>
    <submittedName>
        <fullName evidence="2">Uncharacterized protein</fullName>
    </submittedName>
</protein>
<dbReference type="SMART" id="SM00248">
    <property type="entry name" value="ANK"/>
    <property type="match status" value="1"/>
</dbReference>
<dbReference type="Gene3D" id="1.25.40.20">
    <property type="entry name" value="Ankyrin repeat-containing domain"/>
    <property type="match status" value="1"/>
</dbReference>
<dbReference type="OrthoDB" id="19174at2759"/>
<evidence type="ECO:0000313" key="2">
    <source>
        <dbReference type="EMBL" id="OQS04474.1"/>
    </source>
</evidence>
<dbReference type="InterPro" id="IPR002110">
    <property type="entry name" value="Ankyrin_rpt"/>
</dbReference>
<evidence type="ECO:0000256" key="1">
    <source>
        <dbReference type="PROSITE-ProRule" id="PRU00023"/>
    </source>
</evidence>
<dbReference type="InterPro" id="IPR036770">
    <property type="entry name" value="Ankyrin_rpt-contain_sf"/>
</dbReference>
<dbReference type="Proteomes" id="UP000243217">
    <property type="component" value="Unassembled WGS sequence"/>
</dbReference>
<dbReference type="PROSITE" id="PS50297">
    <property type="entry name" value="ANK_REP_REGION"/>
    <property type="match status" value="1"/>
</dbReference>